<evidence type="ECO:0000256" key="1">
    <source>
        <dbReference type="ARBA" id="ARBA00009437"/>
    </source>
</evidence>
<dbReference type="PANTHER" id="PTHR30346:SF29">
    <property type="entry name" value="LYSR SUBSTRATE-BINDING"/>
    <property type="match status" value="1"/>
</dbReference>
<evidence type="ECO:0000259" key="5">
    <source>
        <dbReference type="PROSITE" id="PS50931"/>
    </source>
</evidence>
<name>A0A496PLM3_9MICC</name>
<dbReference type="PROSITE" id="PS50931">
    <property type="entry name" value="HTH_LYSR"/>
    <property type="match status" value="1"/>
</dbReference>
<dbReference type="GO" id="GO:0003700">
    <property type="term" value="F:DNA-binding transcription factor activity"/>
    <property type="evidence" value="ECO:0007669"/>
    <property type="project" value="InterPro"/>
</dbReference>
<dbReference type="SUPFAM" id="SSF53850">
    <property type="entry name" value="Periplasmic binding protein-like II"/>
    <property type="match status" value="1"/>
</dbReference>
<keyword evidence="4" id="KW-0804">Transcription</keyword>
<comment type="similarity">
    <text evidence="1">Belongs to the LysR transcriptional regulatory family.</text>
</comment>
<sequence>MLQLSRLRVLAEVHRCGSLTAAATGLRYTPSAISQQISRLERETGTVLLEKVGRGVRLTPAAVRLVGHAEEVMTRLELAEAELAAGDVTARGRLRVASFQTVLLELVPRALTWLAERHPELDVELIHREAGSSTDALLNHEFDVVLGEEFPGSPSPVQTGLHRVEVCTDPLRLALPEHPTAGGLPSTVGSLAELATARFSVDPAGMPMGDWVRSVCRGAGFEPLLRCETVDPLLQVQLVRTGHAAAFLPGLIAPGQLRGVNLFDLAELPRRSLYTLVRDGAVNRPGIVAVRSALEAAVQRLSPPAVVGQLAP</sequence>
<reference evidence="6 7" key="1">
    <citation type="submission" date="2018-07" db="EMBL/GenBank/DDBJ databases">
        <title>Arthrobacter sp. nov., isolated from raw cow's milk with high bacterial count.</title>
        <authorList>
            <person name="Hahne J."/>
            <person name="Isele D."/>
            <person name="Lipski A."/>
        </authorList>
    </citation>
    <scope>NUCLEOTIDE SEQUENCE [LARGE SCALE GENOMIC DNA]</scope>
    <source>
        <strain evidence="6 7">JZ R-183</strain>
    </source>
</reference>
<keyword evidence="3" id="KW-0238">DNA-binding</keyword>
<dbReference type="InterPro" id="IPR005119">
    <property type="entry name" value="LysR_subst-bd"/>
</dbReference>
<dbReference type="GO" id="GO:0032993">
    <property type="term" value="C:protein-DNA complex"/>
    <property type="evidence" value="ECO:0007669"/>
    <property type="project" value="TreeGrafter"/>
</dbReference>
<evidence type="ECO:0000313" key="7">
    <source>
        <dbReference type="Proteomes" id="UP000273119"/>
    </source>
</evidence>
<proteinExistence type="inferred from homology"/>
<dbReference type="GO" id="GO:0003677">
    <property type="term" value="F:DNA binding"/>
    <property type="evidence" value="ECO:0007669"/>
    <property type="project" value="UniProtKB-KW"/>
</dbReference>
<dbReference type="InterPro" id="IPR036388">
    <property type="entry name" value="WH-like_DNA-bd_sf"/>
</dbReference>
<dbReference type="Gene3D" id="1.10.10.10">
    <property type="entry name" value="Winged helix-like DNA-binding domain superfamily/Winged helix DNA-binding domain"/>
    <property type="match status" value="1"/>
</dbReference>
<keyword evidence="2" id="KW-0805">Transcription regulation</keyword>
<evidence type="ECO:0000256" key="3">
    <source>
        <dbReference type="ARBA" id="ARBA00023125"/>
    </source>
</evidence>
<comment type="caution">
    <text evidence="6">The sequence shown here is derived from an EMBL/GenBank/DDBJ whole genome shotgun (WGS) entry which is preliminary data.</text>
</comment>
<feature type="domain" description="HTH lysR-type" evidence="5">
    <location>
        <begin position="2"/>
        <end position="59"/>
    </location>
</feature>
<evidence type="ECO:0000256" key="2">
    <source>
        <dbReference type="ARBA" id="ARBA00023015"/>
    </source>
</evidence>
<dbReference type="RefSeq" id="WP_121483694.1">
    <property type="nucleotide sequence ID" value="NZ_QQXL01000001.1"/>
</dbReference>
<gene>
    <name evidence="6" type="ORF">DWQ67_00850</name>
</gene>
<evidence type="ECO:0000313" key="6">
    <source>
        <dbReference type="EMBL" id="RKW71431.1"/>
    </source>
</evidence>
<dbReference type="Proteomes" id="UP000273119">
    <property type="component" value="Unassembled WGS sequence"/>
</dbReference>
<accession>A0A496PLM3</accession>
<dbReference type="InterPro" id="IPR036390">
    <property type="entry name" value="WH_DNA-bd_sf"/>
</dbReference>
<evidence type="ECO:0000256" key="4">
    <source>
        <dbReference type="ARBA" id="ARBA00023163"/>
    </source>
</evidence>
<dbReference type="Pfam" id="PF03466">
    <property type="entry name" value="LysR_substrate"/>
    <property type="match status" value="1"/>
</dbReference>
<protein>
    <submittedName>
        <fullName evidence="6">LysR family transcriptional regulator</fullName>
    </submittedName>
</protein>
<dbReference type="EMBL" id="QQXL01000001">
    <property type="protein sequence ID" value="RKW71431.1"/>
    <property type="molecule type" value="Genomic_DNA"/>
</dbReference>
<dbReference type="Gene3D" id="3.40.190.10">
    <property type="entry name" value="Periplasmic binding protein-like II"/>
    <property type="match status" value="2"/>
</dbReference>
<dbReference type="InterPro" id="IPR000847">
    <property type="entry name" value="LysR_HTH_N"/>
</dbReference>
<dbReference type="SUPFAM" id="SSF46785">
    <property type="entry name" value="Winged helix' DNA-binding domain"/>
    <property type="match status" value="1"/>
</dbReference>
<dbReference type="PANTHER" id="PTHR30346">
    <property type="entry name" value="TRANSCRIPTIONAL DUAL REGULATOR HCAR-RELATED"/>
    <property type="match status" value="1"/>
</dbReference>
<organism evidence="6 7">
    <name type="scientific">Galactobacter caseinivorans</name>
    <dbReference type="NCBI Taxonomy" id="2676123"/>
    <lineage>
        <taxon>Bacteria</taxon>
        <taxon>Bacillati</taxon>
        <taxon>Actinomycetota</taxon>
        <taxon>Actinomycetes</taxon>
        <taxon>Micrococcales</taxon>
        <taxon>Micrococcaceae</taxon>
        <taxon>Galactobacter</taxon>
    </lineage>
</organism>
<dbReference type="Pfam" id="PF00126">
    <property type="entry name" value="HTH_1"/>
    <property type="match status" value="1"/>
</dbReference>
<keyword evidence="7" id="KW-1185">Reference proteome</keyword>
<dbReference type="AlphaFoldDB" id="A0A496PLM3"/>